<dbReference type="CDD" id="cd06588">
    <property type="entry name" value="PhnB_like"/>
    <property type="match status" value="1"/>
</dbReference>
<evidence type="ECO:0000313" key="2">
    <source>
        <dbReference type="EMBL" id="SFG32721.1"/>
    </source>
</evidence>
<dbReference type="RefSeq" id="WP_198064125.1">
    <property type="nucleotide sequence ID" value="NZ_FOOU01000005.1"/>
</dbReference>
<accession>A0A1I2R484</accession>
<dbReference type="STRING" id="1045558.SAMN05216175_105199"/>
<name>A0A1I2R484_9GAMM</name>
<reference evidence="3" key="1">
    <citation type="submission" date="2016-10" db="EMBL/GenBank/DDBJ databases">
        <authorList>
            <person name="Varghese N."/>
            <person name="Submissions S."/>
        </authorList>
    </citation>
    <scope>NUCLEOTIDE SEQUENCE [LARGE SCALE GENOMIC DNA]</scope>
    <source>
        <strain evidence="3">CGMCC 1.10971</strain>
    </source>
</reference>
<dbReference type="PIRSF" id="PIRSF021700">
    <property type="entry name" value="3_dmu_93_MTrfase"/>
    <property type="match status" value="1"/>
</dbReference>
<feature type="domain" description="PhnB-like" evidence="1">
    <location>
        <begin position="5"/>
        <end position="114"/>
    </location>
</feature>
<keyword evidence="2" id="KW-0489">Methyltransferase</keyword>
<evidence type="ECO:0000259" key="1">
    <source>
        <dbReference type="Pfam" id="PF06983"/>
    </source>
</evidence>
<dbReference type="Gene3D" id="3.10.180.10">
    <property type="entry name" value="2,3-Dihydroxybiphenyl 1,2-Dioxygenase, domain 1"/>
    <property type="match status" value="1"/>
</dbReference>
<gene>
    <name evidence="2" type="ORF">SAMN05216175_105199</name>
</gene>
<evidence type="ECO:0000313" key="3">
    <source>
        <dbReference type="Proteomes" id="UP000198623"/>
    </source>
</evidence>
<keyword evidence="2" id="KW-0808">Transferase</keyword>
<dbReference type="InterPro" id="IPR028973">
    <property type="entry name" value="PhnB-like"/>
</dbReference>
<organism evidence="2 3">
    <name type="scientific">Neptunomonas qingdaonensis</name>
    <dbReference type="NCBI Taxonomy" id="1045558"/>
    <lineage>
        <taxon>Bacteria</taxon>
        <taxon>Pseudomonadati</taxon>
        <taxon>Pseudomonadota</taxon>
        <taxon>Gammaproteobacteria</taxon>
        <taxon>Oceanospirillales</taxon>
        <taxon>Oceanospirillaceae</taxon>
        <taxon>Neptunomonas</taxon>
    </lineage>
</organism>
<dbReference type="GO" id="GO:0008168">
    <property type="term" value="F:methyltransferase activity"/>
    <property type="evidence" value="ECO:0007669"/>
    <property type="project" value="UniProtKB-KW"/>
</dbReference>
<dbReference type="InterPro" id="IPR029068">
    <property type="entry name" value="Glyas_Bleomycin-R_OHBP_Dase"/>
</dbReference>
<dbReference type="Pfam" id="PF06983">
    <property type="entry name" value="3-dmu-9_3-mt"/>
    <property type="match status" value="1"/>
</dbReference>
<dbReference type="EMBL" id="FOOU01000005">
    <property type="protein sequence ID" value="SFG32721.1"/>
    <property type="molecule type" value="Genomic_DNA"/>
</dbReference>
<sequence length="173" mass="19117">MSSTIRTCLWFRDGQGREAAEFYCSLIPESRVERTFSGDAGNGPFSVIDFSLGGMLYQILDAGPHFTLTEAVSISVETADQAETNRLWTALTADGGEESVCGWLKDRYGVSWQIFPKRLTELTLSTDKNVSAKAMAAMMKQKKIEIALIAYFGLSGRLFRFYPATCFGVVRPG</sequence>
<dbReference type="SUPFAM" id="SSF54593">
    <property type="entry name" value="Glyoxalase/Bleomycin resistance protein/Dihydroxybiphenyl dioxygenase"/>
    <property type="match status" value="1"/>
</dbReference>
<dbReference type="PANTHER" id="PTHR33990">
    <property type="entry name" value="PROTEIN YJDN-RELATED"/>
    <property type="match status" value="1"/>
</dbReference>
<proteinExistence type="predicted"/>
<dbReference type="PANTHER" id="PTHR33990:SF2">
    <property type="entry name" value="PHNB-LIKE DOMAIN-CONTAINING PROTEIN"/>
    <property type="match status" value="1"/>
</dbReference>
<keyword evidence="2" id="KW-0830">Ubiquinone</keyword>
<keyword evidence="3" id="KW-1185">Reference proteome</keyword>
<dbReference type="Proteomes" id="UP000198623">
    <property type="component" value="Unassembled WGS sequence"/>
</dbReference>
<dbReference type="InterPro" id="IPR009725">
    <property type="entry name" value="3_dmu_93_MTrfase"/>
</dbReference>
<dbReference type="AlphaFoldDB" id="A0A1I2R484"/>
<protein>
    <submittedName>
        <fullName evidence="2">Glyoxalase superfamily enzyme, possibly 3-demethylubiquinone-9 3-methyltransferase</fullName>
    </submittedName>
</protein>
<dbReference type="GO" id="GO:0032259">
    <property type="term" value="P:methylation"/>
    <property type="evidence" value="ECO:0007669"/>
    <property type="project" value="UniProtKB-KW"/>
</dbReference>